<evidence type="ECO:0000313" key="3">
    <source>
        <dbReference type="EMBL" id="CAK8998155.1"/>
    </source>
</evidence>
<feature type="compositionally biased region" description="Low complexity" evidence="1">
    <location>
        <begin position="30"/>
        <end position="60"/>
    </location>
</feature>
<organism evidence="3 4">
    <name type="scientific">Durusdinium trenchii</name>
    <dbReference type="NCBI Taxonomy" id="1381693"/>
    <lineage>
        <taxon>Eukaryota</taxon>
        <taxon>Sar</taxon>
        <taxon>Alveolata</taxon>
        <taxon>Dinophyceae</taxon>
        <taxon>Suessiales</taxon>
        <taxon>Symbiodiniaceae</taxon>
        <taxon>Durusdinium</taxon>
    </lineage>
</organism>
<keyword evidence="4" id="KW-1185">Reference proteome</keyword>
<name>A0ABP0I6E4_9DINO</name>
<feature type="region of interest" description="Disordered" evidence="1">
    <location>
        <begin position="16"/>
        <end position="60"/>
    </location>
</feature>
<feature type="domain" description="DUF7869" evidence="2">
    <location>
        <begin position="407"/>
        <end position="582"/>
    </location>
</feature>
<dbReference type="PANTHER" id="PTHR33153">
    <property type="entry name" value="MYND-TYPE DOMAIN-CONTAINING PROTEIN"/>
    <property type="match status" value="1"/>
</dbReference>
<dbReference type="Pfam" id="PF25273">
    <property type="entry name" value="DUF7869"/>
    <property type="match status" value="1"/>
</dbReference>
<dbReference type="InterPro" id="IPR057191">
    <property type="entry name" value="DUF7869"/>
</dbReference>
<dbReference type="PANTHER" id="PTHR33153:SF3">
    <property type="entry name" value="TRAFFICKING PROTEIN PARTICLE COMPLEX SUBUNIT 11 DOMAIN-CONTAINING PROTEIN"/>
    <property type="match status" value="1"/>
</dbReference>
<dbReference type="Proteomes" id="UP001642484">
    <property type="component" value="Unassembled WGS sequence"/>
</dbReference>
<sequence length="774" mass="87082">MGILGRYDDATDQLVPAARGRVWRYDDSSDSQGGSPSDSSGESNSDSESSSTSTSEQSGSGEVAVKLGALQVLHAKGETADASSYALNGQDGSRLRKLVENPGCSCGCAIPFKVIAKVCASFWGLPKEAQDAFLWSLQIEAGRGHKNKFSIEGYPVCRSTWLKFMGIGKQRLQRTKKRFRGVDDRTLVPSGNAGRSHQSTSVHGFFSHIWWTAAESMPVQFQSSGATALSQSDEHLREEMLKKLIEHKLLGPSRQVMELKPDSLPLRELPPGNTSSLFLMYLAYMRPSGVAPASKSTFYEVAKEWRVCLRFRRQSEHSMCVVCQTLKASIHDATDFALHAQKCQELLAHYTAQWRDREVYWSARDRSSQVGDLLTCIVDSFDRSKLYLPKFPYNRVPKRPVYQTCLRVSLTLTAVLCHGQGCWMYLAAAEGIGCGSSWNWECVMRSLEKVWVRTRAKSSPFPAEFWLQCDNTVKEFRNQYGSRVLSALAQGSYFASCTEAHLRVGHTHEDIDALFSIVTSAIRSAPASSLQTPRDLQRLIDARMSPIFAAKNLAWGIEIMDTVRDWVSFVPDRVTFRNAFRARKLKYGHDDDEDPRKPLPQTFTFVPRTGLPDQGQGLELSQRVPRDMRAPDHGRSPDDVFCLVKESMAARSLSQIPLLVFPASLLPSTQQCFLDANSARCPLRSWKIQAERWDELRALRRAIQFDFPHLARAAGWYEQLLVTPEATPQFDRVPQLSFLRHASARQQDWHAFQLRGNPPAPKPHELQVVFHRAR</sequence>
<accession>A0ABP0I6E4</accession>
<gene>
    <name evidence="3" type="ORF">CCMP2556_LOCUS5139</name>
</gene>
<evidence type="ECO:0000259" key="2">
    <source>
        <dbReference type="Pfam" id="PF25273"/>
    </source>
</evidence>
<evidence type="ECO:0000256" key="1">
    <source>
        <dbReference type="SAM" id="MobiDB-lite"/>
    </source>
</evidence>
<evidence type="ECO:0000313" key="4">
    <source>
        <dbReference type="Proteomes" id="UP001642484"/>
    </source>
</evidence>
<proteinExistence type="predicted"/>
<protein>
    <recommendedName>
        <fullName evidence="2">DUF7869 domain-containing protein</fullName>
    </recommendedName>
</protein>
<reference evidence="3 4" key="1">
    <citation type="submission" date="2024-02" db="EMBL/GenBank/DDBJ databases">
        <authorList>
            <person name="Chen Y."/>
            <person name="Shah S."/>
            <person name="Dougan E. K."/>
            <person name="Thang M."/>
            <person name="Chan C."/>
        </authorList>
    </citation>
    <scope>NUCLEOTIDE SEQUENCE [LARGE SCALE GENOMIC DNA]</scope>
</reference>
<dbReference type="EMBL" id="CAXAMN010002180">
    <property type="protein sequence ID" value="CAK8998155.1"/>
    <property type="molecule type" value="Genomic_DNA"/>
</dbReference>
<comment type="caution">
    <text evidence="3">The sequence shown here is derived from an EMBL/GenBank/DDBJ whole genome shotgun (WGS) entry which is preliminary data.</text>
</comment>